<keyword evidence="2" id="KW-1185">Reference proteome</keyword>
<reference evidence="2" key="1">
    <citation type="submission" date="2016-10" db="EMBL/GenBank/DDBJ databases">
        <authorList>
            <person name="Varghese N."/>
            <person name="Submissions S."/>
        </authorList>
    </citation>
    <scope>NUCLEOTIDE SEQUENCE [LARGE SCALE GENOMIC DNA]</scope>
    <source>
        <strain evidence="2">DSM 4771</strain>
    </source>
</reference>
<protein>
    <submittedName>
        <fullName evidence="1">Uncharacterized protein</fullName>
    </submittedName>
</protein>
<name>A0A1G8SR50_9BACI</name>
<dbReference type="RefSeq" id="WP_093193238.1">
    <property type="nucleotide sequence ID" value="NZ_FNEV01000004.1"/>
</dbReference>
<evidence type="ECO:0000313" key="1">
    <source>
        <dbReference type="EMBL" id="SDJ31701.1"/>
    </source>
</evidence>
<evidence type="ECO:0000313" key="2">
    <source>
        <dbReference type="Proteomes" id="UP000199225"/>
    </source>
</evidence>
<dbReference type="Proteomes" id="UP000199225">
    <property type="component" value="Unassembled WGS sequence"/>
</dbReference>
<organism evidence="1 2">
    <name type="scientific">Salimicrobium halophilum</name>
    <dbReference type="NCBI Taxonomy" id="86666"/>
    <lineage>
        <taxon>Bacteria</taxon>
        <taxon>Bacillati</taxon>
        <taxon>Bacillota</taxon>
        <taxon>Bacilli</taxon>
        <taxon>Bacillales</taxon>
        <taxon>Bacillaceae</taxon>
        <taxon>Salimicrobium</taxon>
    </lineage>
</organism>
<dbReference type="EMBL" id="FNEV01000004">
    <property type="protein sequence ID" value="SDJ31701.1"/>
    <property type="molecule type" value="Genomic_DNA"/>
</dbReference>
<dbReference type="AlphaFoldDB" id="A0A1G8SR50"/>
<gene>
    <name evidence="1" type="ORF">SAMN04490247_1480</name>
</gene>
<proteinExistence type="predicted"/>
<sequence length="89" mass="10752">MKIMTQLWMDERHRVGILEREDGMLGKTYHPIEIIDREKREFSIIGNKWFTTYNGARQFFRHETNDYVVQGRMKKVDVTIKIETFVLTD</sequence>
<accession>A0A1G8SR50</accession>
<dbReference type="OrthoDB" id="2973472at2"/>